<dbReference type="EMBL" id="BSXU01008291">
    <property type="protein sequence ID" value="GMG60174.1"/>
    <property type="molecule type" value="Genomic_DNA"/>
</dbReference>
<evidence type="ECO:0000313" key="1">
    <source>
        <dbReference type="EMBL" id="GMG60174.1"/>
    </source>
</evidence>
<proteinExistence type="predicted"/>
<protein>
    <submittedName>
        <fullName evidence="1">Unnamed protein product</fullName>
    </submittedName>
</protein>
<organism evidence="1 2">
    <name type="scientific">Ambrosiozyma monospora</name>
    <name type="common">Yeast</name>
    <name type="synonym">Endomycopsis monosporus</name>
    <dbReference type="NCBI Taxonomy" id="43982"/>
    <lineage>
        <taxon>Eukaryota</taxon>
        <taxon>Fungi</taxon>
        <taxon>Dikarya</taxon>
        <taxon>Ascomycota</taxon>
        <taxon>Saccharomycotina</taxon>
        <taxon>Pichiomycetes</taxon>
        <taxon>Pichiales</taxon>
        <taxon>Pichiaceae</taxon>
        <taxon>Ambrosiozyma</taxon>
    </lineage>
</organism>
<keyword evidence="2" id="KW-1185">Reference proteome</keyword>
<comment type="caution">
    <text evidence="1">The sequence shown here is derived from an EMBL/GenBank/DDBJ whole genome shotgun (WGS) entry which is preliminary data.</text>
</comment>
<evidence type="ECO:0000313" key="2">
    <source>
        <dbReference type="Proteomes" id="UP001165063"/>
    </source>
</evidence>
<sequence>MCVDEITHEKPEFYKSYVKEVQSIVVRNAKNEFGMLWKLKEETGKPFSVLSDDLSVAINKLADELSSSKELWNDDVTFRNNVLKDALPKLLLNEIGIDGILKNVPTAYLRAIFATRLASEFVYTRGIDANPAKFLEYISTLKRKFEN</sequence>
<reference evidence="1" key="1">
    <citation type="submission" date="2023-04" db="EMBL/GenBank/DDBJ databases">
        <title>Ambrosiozyma monospora NBRC 1965.</title>
        <authorList>
            <person name="Ichikawa N."/>
            <person name="Sato H."/>
            <person name="Tonouchi N."/>
        </authorList>
    </citation>
    <scope>NUCLEOTIDE SEQUENCE</scope>
    <source>
        <strain evidence="1">NBRC 1965</strain>
    </source>
</reference>
<dbReference type="AlphaFoldDB" id="A0A9W6Z5N7"/>
<accession>A0A9W6Z5N7</accession>
<gene>
    <name evidence="1" type="ORF">Amon01_000873200</name>
</gene>
<dbReference type="Proteomes" id="UP001165063">
    <property type="component" value="Unassembled WGS sequence"/>
</dbReference>
<dbReference type="OrthoDB" id="184415at2759"/>
<name>A0A9W6Z5N7_AMBMO</name>